<organism evidence="3 4">
    <name type="scientific">Anaerobiospirillum thomasii</name>
    <dbReference type="NCBI Taxonomy" id="179995"/>
    <lineage>
        <taxon>Bacteria</taxon>
        <taxon>Pseudomonadati</taxon>
        <taxon>Pseudomonadota</taxon>
        <taxon>Gammaproteobacteria</taxon>
        <taxon>Aeromonadales</taxon>
        <taxon>Succinivibrionaceae</taxon>
        <taxon>Anaerobiospirillum</taxon>
    </lineage>
</organism>
<name>A0A2X0V5F7_9GAMM</name>
<evidence type="ECO:0000256" key="2">
    <source>
        <dbReference type="SAM" id="SignalP"/>
    </source>
</evidence>
<evidence type="ECO:0000313" key="3">
    <source>
        <dbReference type="EMBL" id="SPT69734.1"/>
    </source>
</evidence>
<keyword evidence="4" id="KW-1185">Reference proteome</keyword>
<sequence length="101" mass="11430">MKIKTISIKLAMIFPLLSLSLNADADTLKGYDNLNVSASVQRLGFDESSSNISFSKTRYAGYDEYRYPDYGDSDDDDDDDYDDHDDYDDSYFDPPVGARGR</sequence>
<gene>
    <name evidence="3" type="ORF">NCTC13093_01114</name>
</gene>
<feature type="chain" id="PRO_5015992483" evidence="2">
    <location>
        <begin position="26"/>
        <end position="101"/>
    </location>
</feature>
<keyword evidence="2" id="KW-0732">Signal</keyword>
<dbReference type="EMBL" id="UAPV01000001">
    <property type="protein sequence ID" value="SPT69734.1"/>
    <property type="molecule type" value="Genomic_DNA"/>
</dbReference>
<dbReference type="Proteomes" id="UP000250086">
    <property type="component" value="Unassembled WGS sequence"/>
</dbReference>
<proteinExistence type="predicted"/>
<feature type="signal peptide" evidence="2">
    <location>
        <begin position="1"/>
        <end position="25"/>
    </location>
</feature>
<evidence type="ECO:0000256" key="1">
    <source>
        <dbReference type="SAM" id="MobiDB-lite"/>
    </source>
</evidence>
<evidence type="ECO:0000313" key="4">
    <source>
        <dbReference type="Proteomes" id="UP000250086"/>
    </source>
</evidence>
<accession>A0A2X0V5F7</accession>
<reference evidence="3 4" key="1">
    <citation type="submission" date="2018-06" db="EMBL/GenBank/DDBJ databases">
        <authorList>
            <consortium name="Pathogen Informatics"/>
            <person name="Doyle S."/>
        </authorList>
    </citation>
    <scope>NUCLEOTIDE SEQUENCE [LARGE SCALE GENOMIC DNA]</scope>
    <source>
        <strain evidence="3 4">NCTC13093</strain>
    </source>
</reference>
<dbReference type="RefSeq" id="WP_113743882.1">
    <property type="nucleotide sequence ID" value="NZ_UAPV01000001.1"/>
</dbReference>
<protein>
    <submittedName>
        <fullName evidence="3">Uncharacterized protein</fullName>
    </submittedName>
</protein>
<feature type="region of interest" description="Disordered" evidence="1">
    <location>
        <begin position="64"/>
        <end position="101"/>
    </location>
</feature>
<dbReference type="AlphaFoldDB" id="A0A2X0V5F7"/>
<feature type="compositionally biased region" description="Acidic residues" evidence="1">
    <location>
        <begin position="71"/>
        <end position="91"/>
    </location>
</feature>